<protein>
    <submittedName>
        <fullName evidence="1">Uncharacterized protein</fullName>
    </submittedName>
</protein>
<organism evidence="1 2">
    <name type="scientific">Rhizopogon vesiculosus</name>
    <dbReference type="NCBI Taxonomy" id="180088"/>
    <lineage>
        <taxon>Eukaryota</taxon>
        <taxon>Fungi</taxon>
        <taxon>Dikarya</taxon>
        <taxon>Basidiomycota</taxon>
        <taxon>Agaricomycotina</taxon>
        <taxon>Agaricomycetes</taxon>
        <taxon>Agaricomycetidae</taxon>
        <taxon>Boletales</taxon>
        <taxon>Suillineae</taxon>
        <taxon>Rhizopogonaceae</taxon>
        <taxon>Rhizopogon</taxon>
    </lineage>
</organism>
<keyword evidence="2" id="KW-1185">Reference proteome</keyword>
<dbReference type="AlphaFoldDB" id="A0A1J8QLX7"/>
<accession>A0A1J8QLX7</accession>
<evidence type="ECO:0000313" key="2">
    <source>
        <dbReference type="Proteomes" id="UP000183567"/>
    </source>
</evidence>
<gene>
    <name evidence="1" type="ORF">AZE42_13504</name>
</gene>
<sequence>MLSVATLNEKVRGTVVDVLTRELAFKIQG</sequence>
<evidence type="ECO:0000313" key="1">
    <source>
        <dbReference type="EMBL" id="OJA21695.1"/>
    </source>
</evidence>
<comment type="caution">
    <text evidence="1">The sequence shown here is derived from an EMBL/GenBank/DDBJ whole genome shotgun (WGS) entry which is preliminary data.</text>
</comment>
<dbReference type="EMBL" id="LVVM01000015">
    <property type="protein sequence ID" value="OJA21695.1"/>
    <property type="molecule type" value="Genomic_DNA"/>
</dbReference>
<proteinExistence type="predicted"/>
<name>A0A1J8QLX7_9AGAM</name>
<dbReference type="Proteomes" id="UP000183567">
    <property type="component" value="Unassembled WGS sequence"/>
</dbReference>
<reference evidence="1 2" key="1">
    <citation type="submission" date="2016-03" db="EMBL/GenBank/DDBJ databases">
        <title>Comparative genomics of the ectomycorrhizal sister species Rhizopogon vinicolor and Rhizopogon vesiculosus (Basidiomycota: Boletales) reveals a divergence of the mating type B locus.</title>
        <authorList>
            <person name="Mujic A.B."/>
            <person name="Kuo A."/>
            <person name="Tritt A."/>
            <person name="Lipzen A."/>
            <person name="Chen C."/>
            <person name="Johnson J."/>
            <person name="Sharma A."/>
            <person name="Barry K."/>
            <person name="Grigoriev I.V."/>
            <person name="Spatafora J.W."/>
        </authorList>
    </citation>
    <scope>NUCLEOTIDE SEQUENCE [LARGE SCALE GENOMIC DNA]</scope>
    <source>
        <strain evidence="1 2">AM-OR11-056</strain>
    </source>
</reference>